<organism evidence="3 4">
    <name type="scientific">Jiangella alba</name>
    <dbReference type="NCBI Taxonomy" id="561176"/>
    <lineage>
        <taxon>Bacteria</taxon>
        <taxon>Bacillati</taxon>
        <taxon>Actinomycetota</taxon>
        <taxon>Actinomycetes</taxon>
        <taxon>Jiangellales</taxon>
        <taxon>Jiangellaceae</taxon>
        <taxon>Jiangella</taxon>
    </lineage>
</organism>
<dbReference type="AlphaFoldDB" id="A0A1H5LSQ8"/>
<evidence type="ECO:0000256" key="2">
    <source>
        <dbReference type="SAM" id="Phobius"/>
    </source>
</evidence>
<gene>
    <name evidence="3" type="ORF">SAMN04488561_2751</name>
</gene>
<evidence type="ECO:0000313" key="4">
    <source>
        <dbReference type="Proteomes" id="UP000181980"/>
    </source>
</evidence>
<keyword evidence="2" id="KW-0472">Membrane</keyword>
<dbReference type="EMBL" id="FNUC01000003">
    <property type="protein sequence ID" value="SEE80155.1"/>
    <property type="molecule type" value="Genomic_DNA"/>
</dbReference>
<keyword evidence="4" id="KW-1185">Reference proteome</keyword>
<proteinExistence type="predicted"/>
<evidence type="ECO:0000256" key="1">
    <source>
        <dbReference type="SAM" id="MobiDB-lite"/>
    </source>
</evidence>
<feature type="region of interest" description="Disordered" evidence="1">
    <location>
        <begin position="1"/>
        <end position="29"/>
    </location>
</feature>
<evidence type="ECO:0000313" key="3">
    <source>
        <dbReference type="EMBL" id="SEE80155.1"/>
    </source>
</evidence>
<protein>
    <submittedName>
        <fullName evidence="3">Uncharacterized protein</fullName>
    </submittedName>
</protein>
<dbReference type="STRING" id="561176.SAMN04488561_2751"/>
<sequence>MSQGTEGPLDLGVVGATQGEPDDEPRRAHSGRWVWTAVAAAFVAGGGLGLIVADARDDAAAYADVRLVSGAILSLTERADDDSPGRIEVSVLNLGEHEVEILGLEPEGVAVRPGEEAAEPVPAPPGEWVTASQSGLIADCAAGPGDGLRIRVRDGGGTERVVEADGLPEFGGVGDVWESACRPHELMFPSVEATVTATDAGSVTTEVRLSNPGTEPLEVVELASETPGLVATVAELPFELPPDESLGAPVTWTVDDCELALQWPDPYLAYAFTGEQASRGSHPVDAAAQAALVLLIDRVCAGSS</sequence>
<reference evidence="4" key="1">
    <citation type="submission" date="2016-10" db="EMBL/GenBank/DDBJ databases">
        <authorList>
            <person name="Varghese N."/>
            <person name="Submissions S."/>
        </authorList>
    </citation>
    <scope>NUCLEOTIDE SEQUENCE [LARGE SCALE GENOMIC DNA]</scope>
    <source>
        <strain evidence="4">DSM 45237</strain>
    </source>
</reference>
<feature type="transmembrane region" description="Helical" evidence="2">
    <location>
        <begin position="33"/>
        <end position="53"/>
    </location>
</feature>
<accession>A0A1H5LSQ8</accession>
<keyword evidence="2" id="KW-0812">Transmembrane</keyword>
<keyword evidence="2" id="KW-1133">Transmembrane helix</keyword>
<dbReference type="RefSeq" id="WP_069113462.1">
    <property type="nucleotide sequence ID" value="NZ_FNUC01000003.1"/>
</dbReference>
<dbReference type="Proteomes" id="UP000181980">
    <property type="component" value="Unassembled WGS sequence"/>
</dbReference>
<name>A0A1H5LSQ8_9ACTN</name>
<dbReference type="OrthoDB" id="5183304at2"/>